<protein>
    <submittedName>
        <fullName evidence="1">Head closure knob</fullName>
    </submittedName>
</protein>
<sequence length="105" mass="12336">MINVSELIGDSDFCQIIKRGDDEFTAVVQFLSNDEMQRLPEGERYKEAVRIDTKFNLNLQDVITYKGVNYRIINMQDWSEYGYKNFAGVRFDGLESFDSQGFERR</sequence>
<reference evidence="1" key="1">
    <citation type="journal article" date="2021" name="Proc. Natl. Acad. Sci. U.S.A.">
        <title>A Catalog of Tens of Thousands of Viruses from Human Metagenomes Reveals Hidden Associations with Chronic Diseases.</title>
        <authorList>
            <person name="Tisza M.J."/>
            <person name="Buck C.B."/>
        </authorList>
    </citation>
    <scope>NUCLEOTIDE SEQUENCE</scope>
    <source>
        <strain evidence="1">CtSmR6</strain>
    </source>
</reference>
<accession>A0A8S5TKY2</accession>
<organism evidence="1">
    <name type="scientific">Siphoviridae sp. ctSmR6</name>
    <dbReference type="NCBI Taxonomy" id="2827873"/>
    <lineage>
        <taxon>Viruses</taxon>
        <taxon>Duplodnaviria</taxon>
        <taxon>Heunggongvirae</taxon>
        <taxon>Uroviricota</taxon>
        <taxon>Caudoviricetes</taxon>
    </lineage>
</organism>
<dbReference type="EMBL" id="BK032844">
    <property type="protein sequence ID" value="DAF63825.1"/>
    <property type="molecule type" value="Genomic_DNA"/>
</dbReference>
<evidence type="ECO:0000313" key="1">
    <source>
        <dbReference type="EMBL" id="DAF63825.1"/>
    </source>
</evidence>
<proteinExistence type="predicted"/>
<name>A0A8S5TKY2_9CAUD</name>